<reference evidence="2 4" key="1">
    <citation type="submission" date="2016-12" db="EMBL/GenBank/DDBJ databases">
        <title>Draft genome sequence of Roseomonas mucosa strain AU37, isolated from a peripheral intravenous catheter.</title>
        <authorList>
            <person name="Choudhury M.A."/>
            <person name="Sidjabat H.E."/>
            <person name="Wailan A.M."/>
            <person name="Zhang L."/>
            <person name="Marsh N.M."/>
            <person name="Rickard C.M."/>
            <person name="Davies M."/>
            <person name="Mcmillan D.J."/>
        </authorList>
    </citation>
    <scope>NUCLEOTIDE SEQUENCE [LARGE SCALE GENOMIC DNA]</scope>
    <source>
        <strain evidence="2 4">SAVE376</strain>
    </source>
</reference>
<sequence>MAPRTRAFPASAPLGLALLLAACATPQPPIVPGQPLPPQEPVSVQVTDEPGQPFLVYSVTPRIEEYPDGPPLPRVLTALGAGRARQDARERVFRATVEVTYAGPGRQRFDSISIANHPPAPIREIDHTLRCGQGPSGRSCLYTETVASFIPEVDLRAAAAVNQPLRFRLNGPRPIVVSLPPDRVRALLARMGAAGT</sequence>
<dbReference type="EMBL" id="UGVN01000001">
    <property type="protein sequence ID" value="SUE38429.1"/>
    <property type="molecule type" value="Genomic_DNA"/>
</dbReference>
<dbReference type="Proteomes" id="UP000054844">
    <property type="component" value="Unassembled WGS sequence"/>
</dbReference>
<dbReference type="OrthoDB" id="9898136at2"/>
<dbReference type="EMBL" id="LLWF02000012">
    <property type="protein sequence ID" value="ONH84112.1"/>
    <property type="molecule type" value="Genomic_DNA"/>
</dbReference>
<evidence type="ECO:0000313" key="3">
    <source>
        <dbReference type="EMBL" id="SUE38429.1"/>
    </source>
</evidence>
<evidence type="ECO:0000313" key="5">
    <source>
        <dbReference type="Proteomes" id="UP000254919"/>
    </source>
</evidence>
<dbReference type="GeneID" id="99635671"/>
<evidence type="ECO:0000256" key="1">
    <source>
        <dbReference type="SAM" id="SignalP"/>
    </source>
</evidence>
<evidence type="ECO:0008006" key="6">
    <source>
        <dbReference type="Google" id="ProtNLM"/>
    </source>
</evidence>
<name>A0A1S8D6W8_9PROT</name>
<dbReference type="RefSeq" id="WP_019460245.1">
    <property type="nucleotide sequence ID" value="NZ_AP031462.1"/>
</dbReference>
<dbReference type="PROSITE" id="PS51257">
    <property type="entry name" value="PROKAR_LIPOPROTEIN"/>
    <property type="match status" value="1"/>
</dbReference>
<organism evidence="2 4">
    <name type="scientific">Roseomonas mucosa</name>
    <dbReference type="NCBI Taxonomy" id="207340"/>
    <lineage>
        <taxon>Bacteria</taxon>
        <taxon>Pseudomonadati</taxon>
        <taxon>Pseudomonadota</taxon>
        <taxon>Alphaproteobacteria</taxon>
        <taxon>Acetobacterales</taxon>
        <taxon>Roseomonadaceae</taxon>
        <taxon>Roseomonas</taxon>
    </lineage>
</organism>
<reference evidence="3 5" key="2">
    <citation type="submission" date="2018-06" db="EMBL/GenBank/DDBJ databases">
        <authorList>
            <consortium name="Pathogen Informatics"/>
            <person name="Doyle S."/>
        </authorList>
    </citation>
    <scope>NUCLEOTIDE SEQUENCE [LARGE SCALE GENOMIC DNA]</scope>
    <source>
        <strain evidence="3 5">NCTC13291</strain>
    </source>
</reference>
<accession>A0A1S8D6W8</accession>
<dbReference type="AlphaFoldDB" id="A0A1S8D6W8"/>
<protein>
    <recommendedName>
        <fullName evidence="6">Lipoprotein</fullName>
    </recommendedName>
</protein>
<evidence type="ECO:0000313" key="4">
    <source>
        <dbReference type="Proteomes" id="UP000054844"/>
    </source>
</evidence>
<gene>
    <name evidence="2" type="ORF">APZ41_006020</name>
    <name evidence="3" type="ORF">NCTC13291_00649</name>
</gene>
<evidence type="ECO:0000313" key="2">
    <source>
        <dbReference type="EMBL" id="ONH84112.1"/>
    </source>
</evidence>
<proteinExistence type="predicted"/>
<feature type="chain" id="PRO_5044062702" description="Lipoprotein" evidence="1">
    <location>
        <begin position="25"/>
        <end position="196"/>
    </location>
</feature>
<keyword evidence="1" id="KW-0732">Signal</keyword>
<dbReference type="Proteomes" id="UP000254919">
    <property type="component" value="Unassembled WGS sequence"/>
</dbReference>
<feature type="signal peptide" evidence="1">
    <location>
        <begin position="1"/>
        <end position="24"/>
    </location>
</feature>
<keyword evidence="4" id="KW-1185">Reference proteome</keyword>